<dbReference type="AlphaFoldDB" id="W1PBD6"/>
<evidence type="ECO:0000313" key="2">
    <source>
        <dbReference type="EMBL" id="ERN05248.1"/>
    </source>
</evidence>
<evidence type="ECO:0008006" key="4">
    <source>
        <dbReference type="Google" id="ProtNLM"/>
    </source>
</evidence>
<dbReference type="Gramene" id="ERN05248">
    <property type="protein sequence ID" value="ERN05248"/>
    <property type="gene ID" value="AMTR_s00007p00098520"/>
</dbReference>
<accession>W1PBD6</accession>
<sequence>MGLESMPENPSSGKNLAGSFVSAPNSLSRSRSVSAISDWSEFHTEKHHHTRTCSFRESLTFLQQENGDFVLLSLKRDDGLERERHKSNKKTLDEEAVVKREKKLQKAREEPKVLVNRESTLQRRKRIEGNQGNSQVNAMDTEDLQLEMKLQSEKNREKCRERVKPHCKESPERRIHRSIETQDSFQLRKKGKVKTHEQRNPSVSRTENKFRKREKQRIQTKVRERESSSNSENSSPVSVLDPPFDDESYSSKDTSLTEFGPEPWQIHQSSLPAQSAHQTAEPCFELDITSPNLRRHVVMESWVNICRLLRAEGENTNWVWRDMGIQTHWGREKEVEEVRVEIAGLIFDQLMEEAAIEFAV</sequence>
<evidence type="ECO:0000256" key="1">
    <source>
        <dbReference type="SAM" id="MobiDB-lite"/>
    </source>
</evidence>
<evidence type="ECO:0000313" key="3">
    <source>
        <dbReference type="Proteomes" id="UP000017836"/>
    </source>
</evidence>
<dbReference type="EMBL" id="KI394011">
    <property type="protein sequence ID" value="ERN05248.1"/>
    <property type="molecule type" value="Genomic_DNA"/>
</dbReference>
<dbReference type="HOGENOM" id="CLU_770187_0_0_1"/>
<dbReference type="PANTHER" id="PTHR35499">
    <property type="entry name" value="OS05G0128300 PROTEIN"/>
    <property type="match status" value="1"/>
</dbReference>
<name>W1PBD6_AMBTC</name>
<feature type="compositionally biased region" description="Basic residues" evidence="1">
    <location>
        <begin position="210"/>
        <end position="220"/>
    </location>
</feature>
<feature type="compositionally biased region" description="Low complexity" evidence="1">
    <location>
        <begin position="228"/>
        <end position="239"/>
    </location>
</feature>
<organism evidence="2 3">
    <name type="scientific">Amborella trichopoda</name>
    <dbReference type="NCBI Taxonomy" id="13333"/>
    <lineage>
        <taxon>Eukaryota</taxon>
        <taxon>Viridiplantae</taxon>
        <taxon>Streptophyta</taxon>
        <taxon>Embryophyta</taxon>
        <taxon>Tracheophyta</taxon>
        <taxon>Spermatophyta</taxon>
        <taxon>Magnoliopsida</taxon>
        <taxon>Amborellales</taxon>
        <taxon>Amborellaceae</taxon>
        <taxon>Amborella</taxon>
    </lineage>
</organism>
<protein>
    <recommendedName>
        <fullName evidence="4">DUF4378 domain-containing protein</fullName>
    </recommendedName>
</protein>
<dbReference type="PANTHER" id="PTHR35499:SF1">
    <property type="entry name" value="DUF3741 DOMAIN-CONTAINING PROTEIN"/>
    <property type="match status" value="1"/>
</dbReference>
<reference evidence="3" key="1">
    <citation type="journal article" date="2013" name="Science">
        <title>The Amborella genome and the evolution of flowering plants.</title>
        <authorList>
            <consortium name="Amborella Genome Project"/>
        </authorList>
    </citation>
    <scope>NUCLEOTIDE SEQUENCE [LARGE SCALE GENOMIC DNA]</scope>
</reference>
<dbReference type="STRING" id="13333.W1PBD6"/>
<proteinExistence type="predicted"/>
<feature type="region of interest" description="Disordered" evidence="1">
    <location>
        <begin position="152"/>
        <end position="263"/>
    </location>
</feature>
<dbReference type="Proteomes" id="UP000017836">
    <property type="component" value="Unassembled WGS sequence"/>
</dbReference>
<gene>
    <name evidence="2" type="ORF">AMTR_s00007p00098520</name>
</gene>
<keyword evidence="3" id="KW-1185">Reference proteome</keyword>
<feature type="region of interest" description="Disordered" evidence="1">
    <location>
        <begin position="1"/>
        <end position="29"/>
    </location>
</feature>
<feature type="compositionally biased region" description="Basic and acidic residues" evidence="1">
    <location>
        <begin position="152"/>
        <end position="180"/>
    </location>
</feature>